<keyword evidence="11 15" id="KW-1133">Transmembrane helix</keyword>
<keyword evidence="4" id="KW-1003">Cell membrane</keyword>
<evidence type="ECO:0000256" key="15">
    <source>
        <dbReference type="SAM" id="Phobius"/>
    </source>
</evidence>
<dbReference type="PROSITE" id="PS50885">
    <property type="entry name" value="HAMP"/>
    <property type="match status" value="1"/>
</dbReference>
<evidence type="ECO:0000256" key="10">
    <source>
        <dbReference type="ARBA" id="ARBA00022840"/>
    </source>
</evidence>
<dbReference type="Gene3D" id="3.30.565.10">
    <property type="entry name" value="Histidine kinase-like ATPase, C-terminal domain"/>
    <property type="match status" value="1"/>
</dbReference>
<dbReference type="SUPFAM" id="SSF47384">
    <property type="entry name" value="Homodimeric domain of signal transducing histidine kinase"/>
    <property type="match status" value="1"/>
</dbReference>
<keyword evidence="9 18" id="KW-0418">Kinase</keyword>
<evidence type="ECO:0000256" key="2">
    <source>
        <dbReference type="ARBA" id="ARBA00004651"/>
    </source>
</evidence>
<reference evidence="18" key="1">
    <citation type="submission" date="2014-08" db="EMBL/GenBank/DDBJ databases">
        <title>Genomic and Phenotypic Diversity of Colwellia psychrerythraea strains from Disparate Marine Basins.</title>
        <authorList>
            <person name="Techtmann S.M."/>
            <person name="Stelling S.C."/>
            <person name="Utturkar S.M."/>
            <person name="Alshibli N."/>
            <person name="Harris A."/>
            <person name="Brown S.D."/>
            <person name="Hazen T.C."/>
        </authorList>
    </citation>
    <scope>NUCLEOTIDE SEQUENCE [LARGE SCALE GENOMIC DNA]</scope>
    <source>
        <strain evidence="18">ND2E</strain>
    </source>
</reference>
<evidence type="ECO:0000256" key="8">
    <source>
        <dbReference type="ARBA" id="ARBA00022741"/>
    </source>
</evidence>
<dbReference type="InterPro" id="IPR005467">
    <property type="entry name" value="His_kinase_dom"/>
</dbReference>
<feature type="domain" description="Histidine kinase" evidence="16">
    <location>
        <begin position="301"/>
        <end position="516"/>
    </location>
</feature>
<dbReference type="AlphaFoldDB" id="A0A099K999"/>
<dbReference type="InterPro" id="IPR036890">
    <property type="entry name" value="HATPase_C_sf"/>
</dbReference>
<feature type="region of interest" description="Disordered" evidence="14">
    <location>
        <begin position="67"/>
        <end position="91"/>
    </location>
</feature>
<gene>
    <name evidence="18" type="ORF">ND2E_0779</name>
</gene>
<feature type="region of interest" description="Disordered" evidence="14">
    <location>
        <begin position="127"/>
        <end position="161"/>
    </location>
</feature>
<dbReference type="Pfam" id="PF00512">
    <property type="entry name" value="HisKA"/>
    <property type="match status" value="1"/>
</dbReference>
<dbReference type="Pfam" id="PF02518">
    <property type="entry name" value="HATPase_c"/>
    <property type="match status" value="1"/>
</dbReference>
<dbReference type="Proteomes" id="UP000029843">
    <property type="component" value="Unassembled WGS sequence"/>
</dbReference>
<feature type="compositionally biased region" description="Basic and acidic residues" evidence="14">
    <location>
        <begin position="128"/>
        <end position="137"/>
    </location>
</feature>
<comment type="catalytic activity">
    <reaction evidence="1">
        <text>ATP + protein L-histidine = ADP + protein N-phospho-L-histidine.</text>
        <dbReference type="EC" id="2.7.13.3"/>
    </reaction>
</comment>
<evidence type="ECO:0000313" key="18">
    <source>
        <dbReference type="EMBL" id="KGJ86607.1"/>
    </source>
</evidence>
<sequence length="516" mass="58306" precursor="true">MKIFTKLILTLLFISLLLLSLIYIAVQWSFDRGMLDYINKKELASLQLLSNNLATFYQQEQRWTSLVESTHESRRPPHKRPNRLSPPPFPAKSVQFRPSQTWHQLLKFSHDGITLPTDAEQYLANHGDFIRNHDRPPYRKKRPLRSRTEEHQPRPAQNQNTLHPSLLDAEKKLILGRLTADFSLQAINLNGELIGYLALPPKTQLTDEFDLAFLAQIKANLLYIVLGLFLIIVIIAVPLSRHFVTPIKRLEHAMRALNNGDFNVKTDVVGKDELASLSLHFNDLAKTLEQNESSRNTWLANISHELRTPIAIIKGEIEAIEDGIRPLDLKSLSSLNDEVNHLHKLVNDLSTLSNAEIGAMRYQKDQLNLADIIEHNLLRHHQHANDTSIIINQQITKGDVIIWADETRVNQLIDNLINNSLKYTQAPGTIYLSLSKEASYAILTICDSAPSVPDNSLPKLFDHLYRVESSRNRKTGGSGLGLALCKKIMSAHQGTITASHAKYGGLEVTCTFPLIT</sequence>
<dbReference type="SUPFAM" id="SSF55874">
    <property type="entry name" value="ATPase domain of HSP90 chaperone/DNA topoisomerase II/histidine kinase"/>
    <property type="match status" value="1"/>
</dbReference>
<dbReference type="PATRIC" id="fig|28229.4.peg.4271"/>
<dbReference type="Gene3D" id="1.10.287.130">
    <property type="match status" value="1"/>
</dbReference>
<keyword evidence="12" id="KW-0902">Two-component regulatory system</keyword>
<dbReference type="Pfam" id="PF00672">
    <property type="entry name" value="HAMP"/>
    <property type="match status" value="1"/>
</dbReference>
<evidence type="ECO:0000256" key="9">
    <source>
        <dbReference type="ARBA" id="ARBA00022777"/>
    </source>
</evidence>
<dbReference type="InterPro" id="IPR004358">
    <property type="entry name" value="Sig_transdc_His_kin-like_C"/>
</dbReference>
<dbReference type="PANTHER" id="PTHR45528">
    <property type="entry name" value="SENSOR HISTIDINE KINASE CPXA"/>
    <property type="match status" value="1"/>
</dbReference>
<dbReference type="EMBL" id="JQED01000056">
    <property type="protein sequence ID" value="KGJ86607.1"/>
    <property type="molecule type" value="Genomic_DNA"/>
</dbReference>
<feature type="domain" description="HAMP" evidence="17">
    <location>
        <begin position="241"/>
        <end position="293"/>
    </location>
</feature>
<proteinExistence type="predicted"/>
<feature type="transmembrane region" description="Helical" evidence="15">
    <location>
        <begin position="221"/>
        <end position="239"/>
    </location>
</feature>
<evidence type="ECO:0000256" key="12">
    <source>
        <dbReference type="ARBA" id="ARBA00023012"/>
    </source>
</evidence>
<protein>
    <recommendedName>
        <fullName evidence="3">histidine kinase</fullName>
        <ecNumber evidence="3">2.7.13.3</ecNumber>
    </recommendedName>
</protein>
<dbReference type="CDD" id="cd00082">
    <property type="entry name" value="HisKA"/>
    <property type="match status" value="1"/>
</dbReference>
<dbReference type="GO" id="GO:0005524">
    <property type="term" value="F:ATP binding"/>
    <property type="evidence" value="ECO:0007669"/>
    <property type="project" value="UniProtKB-KW"/>
</dbReference>
<dbReference type="InterPro" id="IPR036097">
    <property type="entry name" value="HisK_dim/P_sf"/>
</dbReference>
<dbReference type="SUPFAM" id="SSF158472">
    <property type="entry name" value="HAMP domain-like"/>
    <property type="match status" value="1"/>
</dbReference>
<name>A0A099K999_COLPS</name>
<dbReference type="PROSITE" id="PS50109">
    <property type="entry name" value="HIS_KIN"/>
    <property type="match status" value="1"/>
</dbReference>
<keyword evidence="13 15" id="KW-0472">Membrane</keyword>
<keyword evidence="8" id="KW-0547">Nucleotide-binding</keyword>
<evidence type="ECO:0000256" key="6">
    <source>
        <dbReference type="ARBA" id="ARBA00022679"/>
    </source>
</evidence>
<dbReference type="SMART" id="SM00387">
    <property type="entry name" value="HATPase_c"/>
    <property type="match status" value="1"/>
</dbReference>
<dbReference type="SMART" id="SM00388">
    <property type="entry name" value="HisKA"/>
    <property type="match status" value="1"/>
</dbReference>
<evidence type="ECO:0000256" key="5">
    <source>
        <dbReference type="ARBA" id="ARBA00022553"/>
    </source>
</evidence>
<dbReference type="Gene3D" id="6.10.340.10">
    <property type="match status" value="1"/>
</dbReference>
<dbReference type="GO" id="GO:0005886">
    <property type="term" value="C:plasma membrane"/>
    <property type="evidence" value="ECO:0007669"/>
    <property type="project" value="UniProtKB-SubCell"/>
</dbReference>
<dbReference type="PRINTS" id="PR00344">
    <property type="entry name" value="BCTRLSENSOR"/>
</dbReference>
<dbReference type="OrthoDB" id="9804645at2"/>
<evidence type="ECO:0000256" key="3">
    <source>
        <dbReference type="ARBA" id="ARBA00012438"/>
    </source>
</evidence>
<accession>A0A099K999</accession>
<dbReference type="InterPro" id="IPR050398">
    <property type="entry name" value="HssS/ArlS-like"/>
</dbReference>
<dbReference type="GO" id="GO:0000155">
    <property type="term" value="F:phosphorelay sensor kinase activity"/>
    <property type="evidence" value="ECO:0007669"/>
    <property type="project" value="InterPro"/>
</dbReference>
<dbReference type="CDD" id="cd06225">
    <property type="entry name" value="HAMP"/>
    <property type="match status" value="1"/>
</dbReference>
<dbReference type="InterPro" id="IPR003661">
    <property type="entry name" value="HisK_dim/P_dom"/>
</dbReference>
<evidence type="ECO:0000256" key="14">
    <source>
        <dbReference type="SAM" id="MobiDB-lite"/>
    </source>
</evidence>
<comment type="caution">
    <text evidence="18">The sequence shown here is derived from an EMBL/GenBank/DDBJ whole genome shotgun (WGS) entry which is preliminary data.</text>
</comment>
<evidence type="ECO:0000259" key="17">
    <source>
        <dbReference type="PROSITE" id="PS50885"/>
    </source>
</evidence>
<comment type="subcellular location">
    <subcellularLocation>
        <location evidence="2">Cell membrane</location>
        <topology evidence="2">Multi-pass membrane protein</topology>
    </subcellularLocation>
</comment>
<evidence type="ECO:0000256" key="13">
    <source>
        <dbReference type="ARBA" id="ARBA00023136"/>
    </source>
</evidence>
<dbReference type="SMART" id="SM00304">
    <property type="entry name" value="HAMP"/>
    <property type="match status" value="1"/>
</dbReference>
<keyword evidence="5" id="KW-0597">Phosphoprotein</keyword>
<evidence type="ECO:0000256" key="4">
    <source>
        <dbReference type="ARBA" id="ARBA00022475"/>
    </source>
</evidence>
<evidence type="ECO:0000259" key="16">
    <source>
        <dbReference type="PROSITE" id="PS50109"/>
    </source>
</evidence>
<evidence type="ECO:0000256" key="11">
    <source>
        <dbReference type="ARBA" id="ARBA00022989"/>
    </source>
</evidence>
<keyword evidence="10" id="KW-0067">ATP-binding</keyword>
<keyword evidence="6" id="KW-0808">Transferase</keyword>
<dbReference type="EC" id="2.7.13.3" evidence="3"/>
<dbReference type="InterPro" id="IPR003660">
    <property type="entry name" value="HAMP_dom"/>
</dbReference>
<dbReference type="PANTHER" id="PTHR45528:SF1">
    <property type="entry name" value="SENSOR HISTIDINE KINASE CPXA"/>
    <property type="match status" value="1"/>
</dbReference>
<keyword evidence="7 15" id="KW-0812">Transmembrane</keyword>
<evidence type="ECO:0000256" key="1">
    <source>
        <dbReference type="ARBA" id="ARBA00000085"/>
    </source>
</evidence>
<dbReference type="FunFam" id="3.30.565.10:FF:000006">
    <property type="entry name" value="Sensor histidine kinase WalK"/>
    <property type="match status" value="1"/>
</dbReference>
<organism evidence="18">
    <name type="scientific">Colwellia psychrerythraea</name>
    <name type="common">Vibrio psychroerythus</name>
    <dbReference type="NCBI Taxonomy" id="28229"/>
    <lineage>
        <taxon>Bacteria</taxon>
        <taxon>Pseudomonadati</taxon>
        <taxon>Pseudomonadota</taxon>
        <taxon>Gammaproteobacteria</taxon>
        <taxon>Alteromonadales</taxon>
        <taxon>Colwelliaceae</taxon>
        <taxon>Colwellia</taxon>
    </lineage>
</organism>
<evidence type="ECO:0000256" key="7">
    <source>
        <dbReference type="ARBA" id="ARBA00022692"/>
    </source>
</evidence>
<dbReference type="InterPro" id="IPR003594">
    <property type="entry name" value="HATPase_dom"/>
</dbReference>